<gene>
    <name evidence="1" type="ORF">L0P92_07970</name>
</gene>
<dbReference type="AlphaFoldDB" id="A0A9X1TJN1"/>
<name>A0A9X1TJN1_STRM4</name>
<reference evidence="1" key="1">
    <citation type="submission" date="2022-01" db="EMBL/GenBank/DDBJ databases">
        <title>Draft Genome Sequences of Seven Type Strains of the Genus Streptomyces.</title>
        <authorList>
            <person name="Aziz S."/>
            <person name="Coretto E."/>
            <person name="Chronakova A."/>
            <person name="Sproer C."/>
            <person name="Huber K."/>
            <person name="Nouioui I."/>
            <person name="Gross H."/>
        </authorList>
    </citation>
    <scope>NUCLEOTIDE SEQUENCE</scope>
    <source>
        <strain evidence="1">DSM 103493</strain>
    </source>
</reference>
<dbReference type="RefSeq" id="WP_234761791.1">
    <property type="nucleotide sequence ID" value="NZ_JAKEIP010000019.1"/>
</dbReference>
<organism evidence="1 2">
    <name type="scientific">Streptomyces muensis</name>
    <dbReference type="NCBI Taxonomy" id="1077944"/>
    <lineage>
        <taxon>Bacteria</taxon>
        <taxon>Bacillati</taxon>
        <taxon>Actinomycetota</taxon>
        <taxon>Actinomycetes</taxon>
        <taxon>Kitasatosporales</taxon>
        <taxon>Streptomycetaceae</taxon>
        <taxon>Streptomyces</taxon>
    </lineage>
</organism>
<evidence type="ECO:0000313" key="1">
    <source>
        <dbReference type="EMBL" id="MCF1593502.1"/>
    </source>
</evidence>
<protein>
    <submittedName>
        <fullName evidence="1">Uncharacterized protein</fullName>
    </submittedName>
</protein>
<accession>A0A9X1TJN1</accession>
<comment type="caution">
    <text evidence="1">The sequence shown here is derived from an EMBL/GenBank/DDBJ whole genome shotgun (WGS) entry which is preliminary data.</text>
</comment>
<dbReference type="Proteomes" id="UP001139384">
    <property type="component" value="Unassembled WGS sequence"/>
</dbReference>
<proteinExistence type="predicted"/>
<sequence>MRKLILSLELKLENSATGEEHVPAETTSAEVLYSAEVRHTKGQCTLTINDHLQGSVEVYVVPKRAVQKLPFYLSMLRDKLA</sequence>
<keyword evidence="2" id="KW-1185">Reference proteome</keyword>
<evidence type="ECO:0000313" key="2">
    <source>
        <dbReference type="Proteomes" id="UP001139384"/>
    </source>
</evidence>
<dbReference type="EMBL" id="JAKEIP010000019">
    <property type="protein sequence ID" value="MCF1593502.1"/>
    <property type="molecule type" value="Genomic_DNA"/>
</dbReference>